<organism evidence="1 2">
    <name type="scientific">Ktedonobacter racemifer DSM 44963</name>
    <dbReference type="NCBI Taxonomy" id="485913"/>
    <lineage>
        <taxon>Bacteria</taxon>
        <taxon>Bacillati</taxon>
        <taxon>Chloroflexota</taxon>
        <taxon>Ktedonobacteria</taxon>
        <taxon>Ktedonobacterales</taxon>
        <taxon>Ktedonobacteraceae</taxon>
        <taxon>Ktedonobacter</taxon>
    </lineage>
</organism>
<dbReference type="InParanoid" id="D6TIU4"/>
<evidence type="ECO:0000313" key="1">
    <source>
        <dbReference type="EMBL" id="EFH89351.1"/>
    </source>
</evidence>
<dbReference type="RefSeq" id="WP_007905899.1">
    <property type="nucleotide sequence ID" value="NZ_ADVG01000001.1"/>
</dbReference>
<protein>
    <submittedName>
        <fullName evidence="1">Uncharacterized protein</fullName>
    </submittedName>
</protein>
<sequence>MLEAFGLWPGVVAIAADAEMYCVPCAKMLYGEEPIEAVVAGEPGYEQYTDHEGNPFTVVLRGSESLHTMHCGAVACRIPLCDEWCPCYLDPEQWNQYGRLPDGRKGEYDGVS</sequence>
<gene>
    <name evidence="1" type="ORF">Krac_10901</name>
</gene>
<dbReference type="EMBL" id="ADVG01000001">
    <property type="protein sequence ID" value="EFH89351.1"/>
    <property type="molecule type" value="Genomic_DNA"/>
</dbReference>
<accession>D6TIU4</accession>
<proteinExistence type="predicted"/>
<dbReference type="AlphaFoldDB" id="D6TIU4"/>
<evidence type="ECO:0000313" key="2">
    <source>
        <dbReference type="Proteomes" id="UP000004508"/>
    </source>
</evidence>
<name>D6TIU4_KTERA</name>
<dbReference type="Proteomes" id="UP000004508">
    <property type="component" value="Unassembled WGS sequence"/>
</dbReference>
<keyword evidence="2" id="KW-1185">Reference proteome</keyword>
<comment type="caution">
    <text evidence="1">The sequence shown here is derived from an EMBL/GenBank/DDBJ whole genome shotgun (WGS) entry which is preliminary data.</text>
</comment>
<dbReference type="STRING" id="485913.Krac_10901"/>
<reference evidence="1 2" key="1">
    <citation type="journal article" date="2011" name="Stand. Genomic Sci.">
        <title>Non-contiguous finished genome sequence and contextual data of the filamentous soil bacterium Ktedonobacter racemifer type strain (SOSP1-21).</title>
        <authorList>
            <person name="Chang Y.J."/>
            <person name="Land M."/>
            <person name="Hauser L."/>
            <person name="Chertkov O."/>
            <person name="Del Rio T.G."/>
            <person name="Nolan M."/>
            <person name="Copeland A."/>
            <person name="Tice H."/>
            <person name="Cheng J.F."/>
            <person name="Lucas S."/>
            <person name="Han C."/>
            <person name="Goodwin L."/>
            <person name="Pitluck S."/>
            <person name="Ivanova N."/>
            <person name="Ovchinikova G."/>
            <person name="Pati A."/>
            <person name="Chen A."/>
            <person name="Palaniappan K."/>
            <person name="Mavromatis K."/>
            <person name="Liolios K."/>
            <person name="Brettin T."/>
            <person name="Fiebig A."/>
            <person name="Rohde M."/>
            <person name="Abt B."/>
            <person name="Goker M."/>
            <person name="Detter J.C."/>
            <person name="Woyke T."/>
            <person name="Bristow J."/>
            <person name="Eisen J.A."/>
            <person name="Markowitz V."/>
            <person name="Hugenholtz P."/>
            <person name="Kyrpides N.C."/>
            <person name="Klenk H.P."/>
            <person name="Lapidus A."/>
        </authorList>
    </citation>
    <scope>NUCLEOTIDE SEQUENCE [LARGE SCALE GENOMIC DNA]</scope>
    <source>
        <strain evidence="2">DSM 44963</strain>
    </source>
</reference>
<dbReference type="OrthoDB" id="165915at2"/>